<keyword evidence="18" id="KW-1185">Reference proteome</keyword>
<dbReference type="Pfam" id="PF00512">
    <property type="entry name" value="HisKA"/>
    <property type="match status" value="1"/>
</dbReference>
<dbReference type="EMBL" id="FMVM01000003">
    <property type="protein sequence ID" value="SCY18633.1"/>
    <property type="molecule type" value="Genomic_DNA"/>
</dbReference>
<dbReference type="InterPro" id="IPR003661">
    <property type="entry name" value="HisK_dim/P_dom"/>
</dbReference>
<feature type="domain" description="HAMP" evidence="16">
    <location>
        <begin position="170"/>
        <end position="222"/>
    </location>
</feature>
<dbReference type="PROSITE" id="PS50109">
    <property type="entry name" value="HIS_KIN"/>
    <property type="match status" value="1"/>
</dbReference>
<evidence type="ECO:0000313" key="17">
    <source>
        <dbReference type="EMBL" id="SCY18633.1"/>
    </source>
</evidence>
<feature type="transmembrane region" description="Helical" evidence="14">
    <location>
        <begin position="148"/>
        <end position="169"/>
    </location>
</feature>
<evidence type="ECO:0000256" key="1">
    <source>
        <dbReference type="ARBA" id="ARBA00000085"/>
    </source>
</evidence>
<keyword evidence="10" id="KW-0067">ATP-binding</keyword>
<keyword evidence="5" id="KW-0597">Phosphoprotein</keyword>
<name>A0A1G5DV43_9BACL</name>
<keyword evidence="8" id="KW-0547">Nucleotide-binding</keyword>
<evidence type="ECO:0000256" key="3">
    <source>
        <dbReference type="ARBA" id="ARBA00012438"/>
    </source>
</evidence>
<dbReference type="GO" id="GO:0000155">
    <property type="term" value="F:phosphorelay sensor kinase activity"/>
    <property type="evidence" value="ECO:0007669"/>
    <property type="project" value="InterPro"/>
</dbReference>
<evidence type="ECO:0000259" key="16">
    <source>
        <dbReference type="PROSITE" id="PS50885"/>
    </source>
</evidence>
<dbReference type="STRING" id="582692.SAMN05720606_10345"/>
<dbReference type="CDD" id="cd06225">
    <property type="entry name" value="HAMP"/>
    <property type="match status" value="1"/>
</dbReference>
<keyword evidence="12" id="KW-0902">Two-component regulatory system</keyword>
<dbReference type="InterPro" id="IPR036890">
    <property type="entry name" value="HATPase_C_sf"/>
</dbReference>
<evidence type="ECO:0000256" key="9">
    <source>
        <dbReference type="ARBA" id="ARBA00022777"/>
    </source>
</evidence>
<reference evidence="18" key="1">
    <citation type="submission" date="2016-10" db="EMBL/GenBank/DDBJ databases">
        <authorList>
            <person name="Varghese N."/>
            <person name="Submissions S."/>
        </authorList>
    </citation>
    <scope>NUCLEOTIDE SEQUENCE [LARGE SCALE GENOMIC DNA]</scope>
    <source>
        <strain evidence="18">BL9</strain>
    </source>
</reference>
<dbReference type="EC" id="2.7.13.3" evidence="3"/>
<evidence type="ECO:0000256" key="5">
    <source>
        <dbReference type="ARBA" id="ARBA00022553"/>
    </source>
</evidence>
<dbReference type="PANTHER" id="PTHR45528:SF1">
    <property type="entry name" value="SENSOR HISTIDINE KINASE CPXA"/>
    <property type="match status" value="1"/>
</dbReference>
<evidence type="ECO:0000256" key="4">
    <source>
        <dbReference type="ARBA" id="ARBA00022475"/>
    </source>
</evidence>
<evidence type="ECO:0000256" key="7">
    <source>
        <dbReference type="ARBA" id="ARBA00022692"/>
    </source>
</evidence>
<keyword evidence="11 14" id="KW-1133">Transmembrane helix</keyword>
<evidence type="ECO:0000256" key="12">
    <source>
        <dbReference type="ARBA" id="ARBA00023012"/>
    </source>
</evidence>
<dbReference type="InterPro" id="IPR036097">
    <property type="entry name" value="HisK_dim/P_sf"/>
</dbReference>
<feature type="domain" description="Histidine kinase" evidence="15">
    <location>
        <begin position="237"/>
        <end position="415"/>
    </location>
</feature>
<feature type="transmembrane region" description="Helical" evidence="14">
    <location>
        <begin position="12"/>
        <end position="30"/>
    </location>
</feature>
<dbReference type="InterPro" id="IPR003660">
    <property type="entry name" value="HAMP_dom"/>
</dbReference>
<dbReference type="InterPro" id="IPR005467">
    <property type="entry name" value="His_kinase_dom"/>
</dbReference>
<organism evidence="17 18">
    <name type="scientific">Paenibacillus polysaccharolyticus</name>
    <dbReference type="NCBI Taxonomy" id="582692"/>
    <lineage>
        <taxon>Bacteria</taxon>
        <taxon>Bacillati</taxon>
        <taxon>Bacillota</taxon>
        <taxon>Bacilli</taxon>
        <taxon>Bacillales</taxon>
        <taxon>Paenibacillaceae</taxon>
        <taxon>Paenibacillus</taxon>
    </lineage>
</organism>
<comment type="catalytic activity">
    <reaction evidence="1">
        <text>ATP + protein L-histidine = ADP + protein N-phospho-L-histidine.</text>
        <dbReference type="EC" id="2.7.13.3"/>
    </reaction>
</comment>
<dbReference type="CDD" id="cd00082">
    <property type="entry name" value="HisKA"/>
    <property type="match status" value="1"/>
</dbReference>
<dbReference type="GO" id="GO:0005886">
    <property type="term" value="C:plasma membrane"/>
    <property type="evidence" value="ECO:0007669"/>
    <property type="project" value="UniProtKB-SubCell"/>
</dbReference>
<comment type="subcellular location">
    <subcellularLocation>
        <location evidence="2">Cell membrane</location>
        <topology evidence="2">Multi-pass membrane protein</topology>
    </subcellularLocation>
</comment>
<evidence type="ECO:0000256" key="8">
    <source>
        <dbReference type="ARBA" id="ARBA00022741"/>
    </source>
</evidence>
<keyword evidence="4" id="KW-1003">Cell membrane</keyword>
<dbReference type="PANTHER" id="PTHR45528">
    <property type="entry name" value="SENSOR HISTIDINE KINASE CPXA"/>
    <property type="match status" value="1"/>
</dbReference>
<evidence type="ECO:0000256" key="2">
    <source>
        <dbReference type="ARBA" id="ARBA00004651"/>
    </source>
</evidence>
<gene>
    <name evidence="17" type="ORF">SAMN05720606_10345</name>
</gene>
<evidence type="ECO:0000256" key="14">
    <source>
        <dbReference type="SAM" id="Phobius"/>
    </source>
</evidence>
<keyword evidence="6" id="KW-0808">Transferase</keyword>
<protein>
    <recommendedName>
        <fullName evidence="3">histidine kinase</fullName>
        <ecNumber evidence="3">2.7.13.3</ecNumber>
    </recommendedName>
</protein>
<dbReference type="PROSITE" id="PS50885">
    <property type="entry name" value="HAMP"/>
    <property type="match status" value="1"/>
</dbReference>
<dbReference type="Gene3D" id="1.10.287.130">
    <property type="match status" value="1"/>
</dbReference>
<dbReference type="GO" id="GO:0005524">
    <property type="term" value="F:ATP binding"/>
    <property type="evidence" value="ECO:0007669"/>
    <property type="project" value="UniProtKB-KW"/>
</dbReference>
<evidence type="ECO:0000259" key="15">
    <source>
        <dbReference type="PROSITE" id="PS50109"/>
    </source>
</evidence>
<dbReference type="AlphaFoldDB" id="A0A1G5DV43"/>
<proteinExistence type="predicted"/>
<dbReference type="SUPFAM" id="SSF47384">
    <property type="entry name" value="Homodimeric domain of signal transducing histidine kinase"/>
    <property type="match status" value="1"/>
</dbReference>
<dbReference type="Pfam" id="PF00672">
    <property type="entry name" value="HAMP"/>
    <property type="match status" value="1"/>
</dbReference>
<sequence>MAHRKFTLTKKLALIILMAATVSGLFFLTMQKVSNGLIDRYLNSDAYYESESSKSIAKFSKYVETNDLSSTDRKAFGEWVKKENYIMLTIYKDQLLQYDSNYAAEDESGYGIEQETLYAQKHSFPVMFSDGEGRVTVDGFFSSRYYDIAFTLELLSATMIFLLIVLLGIRRSLAYLRKIHEEIHILEGGELEYEMTIRGHDEIAMIAESIEELRKAFLDKLDAIEALQVESRSLVTEMSHDMRTPLTSLIMYLEFAKKERGDQGTEHSHYITNAYGKAIQLKKLSDNLFDYFLLDKEQEADLESIAVQEAIYDLISDQVAILRQEEFKVRIIGELPQVYITVNLEELGRVFDNILSNLLKYAEPKDEICITFNSSPEMFDIQLANTIKIAEVSPESTGLGERIISRMMSRMQGQFLRNQDGVHYSVVLRFRKSKI</sequence>
<dbReference type="InterPro" id="IPR050398">
    <property type="entry name" value="HssS/ArlS-like"/>
</dbReference>
<dbReference type="Proteomes" id="UP000198538">
    <property type="component" value="Unassembled WGS sequence"/>
</dbReference>
<dbReference type="Gene3D" id="3.30.565.10">
    <property type="entry name" value="Histidine kinase-like ATPase, C-terminal domain"/>
    <property type="match status" value="1"/>
</dbReference>
<accession>A0A1G5DV43</accession>
<dbReference type="SMART" id="SM00388">
    <property type="entry name" value="HisKA"/>
    <property type="match status" value="1"/>
</dbReference>
<evidence type="ECO:0000256" key="6">
    <source>
        <dbReference type="ARBA" id="ARBA00022679"/>
    </source>
</evidence>
<keyword evidence="9 17" id="KW-0418">Kinase</keyword>
<evidence type="ECO:0000313" key="18">
    <source>
        <dbReference type="Proteomes" id="UP000198538"/>
    </source>
</evidence>
<dbReference type="SUPFAM" id="SSF55874">
    <property type="entry name" value="ATPase domain of HSP90 chaperone/DNA topoisomerase II/histidine kinase"/>
    <property type="match status" value="1"/>
</dbReference>
<keyword evidence="7 14" id="KW-0812">Transmembrane</keyword>
<keyword evidence="13 14" id="KW-0472">Membrane</keyword>
<evidence type="ECO:0000256" key="13">
    <source>
        <dbReference type="ARBA" id="ARBA00023136"/>
    </source>
</evidence>
<dbReference type="RefSeq" id="WP_090916625.1">
    <property type="nucleotide sequence ID" value="NZ_FMVM01000003.1"/>
</dbReference>
<evidence type="ECO:0000256" key="10">
    <source>
        <dbReference type="ARBA" id="ARBA00022840"/>
    </source>
</evidence>
<evidence type="ECO:0000256" key="11">
    <source>
        <dbReference type="ARBA" id="ARBA00022989"/>
    </source>
</evidence>